<reference evidence="5 6" key="1">
    <citation type="submission" date="2016-09" db="EMBL/GenBank/DDBJ databases">
        <title>Complete genome of Desulfosporosinus sp. OL.</title>
        <authorList>
            <person name="Mardanov A."/>
            <person name="Beletsky A."/>
            <person name="Panova A."/>
            <person name="Karnachuk O."/>
            <person name="Ravin N."/>
        </authorList>
    </citation>
    <scope>NUCLEOTIDE SEQUENCE [LARGE SCALE GENOMIC DNA]</scope>
    <source>
        <strain evidence="5 6">OL</strain>
    </source>
</reference>
<dbReference type="GO" id="GO:0009847">
    <property type="term" value="P:spore germination"/>
    <property type="evidence" value="ECO:0007669"/>
    <property type="project" value="InterPro"/>
</dbReference>
<dbReference type="Pfam" id="PF03323">
    <property type="entry name" value="GerA"/>
    <property type="match status" value="1"/>
</dbReference>
<feature type="transmembrane region" description="Helical" evidence="4">
    <location>
        <begin position="388"/>
        <end position="408"/>
    </location>
</feature>
<sequence length="529" mass="58026">MIKKALGFSGEKGLKKPDQVPPEKHPLSTSLEQNLMELQKIFDLCADIVFRKFTLNCEPPINAIAVFADSMIDEKIGSEAILKAIMQETTSLPSNVQITKSNAIQILSDRLLTVMSTKDTSDFLELVDFVLKGGVAIIIDGSPRALICSVGSPEGRAIEEPITEPVVRGPRDGFVEDYHTNLSLIRRRIKSSRLKVELIEVGAISKTTVALCYIKGIAQDSLIEEVKTRISRIKIDAVPGSGTIEEMITDQPFSLFPLVQYSERPDKIAGSLMEGRVAILVDNTPMTLIVPTTFISLLQSSEDYYNEFIFASFIRIIRFMALNMALMLPAVTVAIMTFHQEIIPDKLMGIIIITRKELPFPIYVEVLLMEMFFEILREAGVRLPRTIGQSVSIVGGLVIGQATVNAGFVGFEPVIVVALTAVASFAIPNYAAGTAIRILRFGLIILAAFLGGVGVMLGLMFILFYLCGLRSFGVPYLSPIAPLSPGDLKDTFIRAPWWAMLTRPRLTGAKEPARMDTNQGPTKPSKGTD</sequence>
<dbReference type="InterPro" id="IPR004995">
    <property type="entry name" value="Spore_Ger"/>
</dbReference>
<feature type="compositionally biased region" description="Basic and acidic residues" evidence="3">
    <location>
        <begin position="12"/>
        <end position="26"/>
    </location>
</feature>
<gene>
    <name evidence="5" type="ORF">DSOL_0815</name>
</gene>
<protein>
    <submittedName>
        <fullName evidence="5">Spore germination protein GerKA</fullName>
    </submittedName>
</protein>
<name>A0A1Q8R0D3_9FIRM</name>
<feature type="transmembrane region" description="Helical" evidence="4">
    <location>
        <begin position="414"/>
        <end position="431"/>
    </location>
</feature>
<feature type="region of interest" description="Disordered" evidence="3">
    <location>
        <begin position="510"/>
        <end position="529"/>
    </location>
</feature>
<evidence type="ECO:0000256" key="1">
    <source>
        <dbReference type="ARBA" id="ARBA00005278"/>
    </source>
</evidence>
<keyword evidence="4" id="KW-0812">Transmembrane</keyword>
<feature type="compositionally biased region" description="Polar residues" evidence="3">
    <location>
        <begin position="516"/>
        <end position="529"/>
    </location>
</feature>
<evidence type="ECO:0000313" key="6">
    <source>
        <dbReference type="Proteomes" id="UP000186102"/>
    </source>
</evidence>
<accession>A0A1Q8R0D3</accession>
<evidence type="ECO:0000256" key="2">
    <source>
        <dbReference type="ARBA" id="ARBA00023136"/>
    </source>
</evidence>
<evidence type="ECO:0000256" key="4">
    <source>
        <dbReference type="SAM" id="Phobius"/>
    </source>
</evidence>
<dbReference type="AlphaFoldDB" id="A0A1Q8R0D3"/>
<feature type="region of interest" description="Disordered" evidence="3">
    <location>
        <begin position="1"/>
        <end position="27"/>
    </location>
</feature>
<dbReference type="Proteomes" id="UP000186102">
    <property type="component" value="Unassembled WGS sequence"/>
</dbReference>
<keyword evidence="4" id="KW-1133">Transmembrane helix</keyword>
<dbReference type="PANTHER" id="PTHR22550">
    <property type="entry name" value="SPORE GERMINATION PROTEIN"/>
    <property type="match status" value="1"/>
</dbReference>
<feature type="transmembrane region" description="Helical" evidence="4">
    <location>
        <begin position="443"/>
        <end position="466"/>
    </location>
</feature>
<dbReference type="STRING" id="1888891.DSOL_0815"/>
<dbReference type="InterPro" id="IPR050768">
    <property type="entry name" value="UPF0353/GerABKA_families"/>
</dbReference>
<dbReference type="PANTHER" id="PTHR22550:SF5">
    <property type="entry name" value="LEUCINE ZIPPER PROTEIN 4"/>
    <property type="match status" value="1"/>
</dbReference>
<keyword evidence="6" id="KW-1185">Reference proteome</keyword>
<dbReference type="EMBL" id="MLBF01000004">
    <property type="protein sequence ID" value="OLN33088.1"/>
    <property type="molecule type" value="Genomic_DNA"/>
</dbReference>
<comment type="similarity">
    <text evidence="1">Belongs to the GerABKA family.</text>
</comment>
<evidence type="ECO:0000256" key="3">
    <source>
        <dbReference type="SAM" id="MobiDB-lite"/>
    </source>
</evidence>
<dbReference type="GO" id="GO:0016020">
    <property type="term" value="C:membrane"/>
    <property type="evidence" value="ECO:0007669"/>
    <property type="project" value="InterPro"/>
</dbReference>
<proteinExistence type="inferred from homology"/>
<comment type="caution">
    <text evidence="5">The sequence shown here is derived from an EMBL/GenBank/DDBJ whole genome shotgun (WGS) entry which is preliminary data.</text>
</comment>
<feature type="transmembrane region" description="Helical" evidence="4">
    <location>
        <begin position="319"/>
        <end position="338"/>
    </location>
</feature>
<organism evidence="5 6">
    <name type="scientific">Desulfosporosinus metallidurans</name>
    <dbReference type="NCBI Taxonomy" id="1888891"/>
    <lineage>
        <taxon>Bacteria</taxon>
        <taxon>Bacillati</taxon>
        <taxon>Bacillota</taxon>
        <taxon>Clostridia</taxon>
        <taxon>Eubacteriales</taxon>
        <taxon>Desulfitobacteriaceae</taxon>
        <taxon>Desulfosporosinus</taxon>
    </lineage>
</organism>
<dbReference type="PIRSF" id="PIRSF005690">
    <property type="entry name" value="GerBA"/>
    <property type="match status" value="1"/>
</dbReference>
<evidence type="ECO:0000313" key="5">
    <source>
        <dbReference type="EMBL" id="OLN33088.1"/>
    </source>
</evidence>
<keyword evidence="2 4" id="KW-0472">Membrane</keyword>